<evidence type="ECO:0008006" key="4">
    <source>
        <dbReference type="Google" id="ProtNLM"/>
    </source>
</evidence>
<reference evidence="2 3" key="1">
    <citation type="journal article" date="2019" name="Int. J. Syst. Evol. Microbiol.">
        <title>The Global Catalogue of Microorganisms (GCM) 10K type strain sequencing project: providing services to taxonomists for standard genome sequencing and annotation.</title>
        <authorList>
            <consortium name="The Broad Institute Genomics Platform"/>
            <consortium name="The Broad Institute Genome Sequencing Center for Infectious Disease"/>
            <person name="Wu L."/>
            <person name="Ma J."/>
        </authorList>
    </citation>
    <scope>NUCLEOTIDE SEQUENCE [LARGE SCALE GENOMIC DNA]</scope>
    <source>
        <strain evidence="2 3">JCM 15421</strain>
    </source>
</reference>
<dbReference type="Proteomes" id="UP001501523">
    <property type="component" value="Unassembled WGS sequence"/>
</dbReference>
<evidence type="ECO:0000256" key="1">
    <source>
        <dbReference type="SAM" id="SignalP"/>
    </source>
</evidence>
<protein>
    <recommendedName>
        <fullName evidence="4">WD40-like Beta Propeller Repeat</fullName>
    </recommendedName>
</protein>
<keyword evidence="1" id="KW-0732">Signal</keyword>
<dbReference type="Gene3D" id="2.120.10.30">
    <property type="entry name" value="TolB, C-terminal domain"/>
    <property type="match status" value="1"/>
</dbReference>
<organism evidence="2 3">
    <name type="scientific">Dokdonella soli</name>
    <dbReference type="NCBI Taxonomy" id="529810"/>
    <lineage>
        <taxon>Bacteria</taxon>
        <taxon>Pseudomonadati</taxon>
        <taxon>Pseudomonadota</taxon>
        <taxon>Gammaproteobacteria</taxon>
        <taxon>Lysobacterales</taxon>
        <taxon>Rhodanobacteraceae</taxon>
        <taxon>Dokdonella</taxon>
    </lineage>
</organism>
<accession>A0ABN1ID06</accession>
<evidence type="ECO:0000313" key="2">
    <source>
        <dbReference type="EMBL" id="GAA0707856.1"/>
    </source>
</evidence>
<dbReference type="SUPFAM" id="SSF82171">
    <property type="entry name" value="DPP6 N-terminal domain-like"/>
    <property type="match status" value="1"/>
</dbReference>
<evidence type="ECO:0000313" key="3">
    <source>
        <dbReference type="Proteomes" id="UP001501523"/>
    </source>
</evidence>
<gene>
    <name evidence="2" type="ORF">GCM10009105_06920</name>
</gene>
<name>A0ABN1ID06_9GAMM</name>
<dbReference type="Pfam" id="PF07676">
    <property type="entry name" value="PD40"/>
    <property type="match status" value="2"/>
</dbReference>
<dbReference type="InterPro" id="IPR011659">
    <property type="entry name" value="WD40"/>
</dbReference>
<comment type="caution">
    <text evidence="2">The sequence shown here is derived from an EMBL/GenBank/DDBJ whole genome shotgun (WGS) entry which is preliminary data.</text>
</comment>
<dbReference type="InterPro" id="IPR011042">
    <property type="entry name" value="6-blade_b-propeller_TolB-like"/>
</dbReference>
<proteinExistence type="predicted"/>
<feature type="signal peptide" evidence="1">
    <location>
        <begin position="1"/>
        <end position="24"/>
    </location>
</feature>
<dbReference type="RefSeq" id="WP_343787207.1">
    <property type="nucleotide sequence ID" value="NZ_BAAAEU010000004.1"/>
</dbReference>
<feature type="chain" id="PRO_5047002267" description="WD40-like Beta Propeller Repeat" evidence="1">
    <location>
        <begin position="25"/>
        <end position="336"/>
    </location>
</feature>
<keyword evidence="3" id="KW-1185">Reference proteome</keyword>
<sequence>MTRQAAAHIVVAITLALHGPLAVAAASPEPEIFAPGVISGPAKEDSAAFTPDGNAVYFDRSQWPNAFIMVSHREHGTWSTPRIAPFSGQWLDHDPAMAPDGSFLVFASSRPSTEGGAPVKGAGNLWRVNRQGDGWSAPVRLPDTINSSPKTYAPSVAGDGSLYFQQTDEATGEFHIFRSQYREGGYAPPVRVALGDAGTHELDPAIAPDESFIVFDSNDPAKPGRDRLFIAFREGDHWGKPTDLGNAVNAAGSGPWGAHLGADHRTLYFSSDRTLPIAFPRSREQAEKDLARMQAWDNGNENLWSVSLAPWLDAHHGAWEPLNKSSLVVPAKAGTQ</sequence>
<dbReference type="EMBL" id="BAAAEU010000004">
    <property type="protein sequence ID" value="GAA0707856.1"/>
    <property type="molecule type" value="Genomic_DNA"/>
</dbReference>